<protein>
    <recommendedName>
        <fullName evidence="2">Fibronectin type-III domain-containing protein</fullName>
    </recommendedName>
</protein>
<keyword evidence="1" id="KW-0812">Transmembrane</keyword>
<proteinExistence type="predicted"/>
<dbReference type="InterPro" id="IPR008963">
    <property type="entry name" value="Purple_acid_Pase-like_N"/>
</dbReference>
<dbReference type="GO" id="GO:0003993">
    <property type="term" value="F:acid phosphatase activity"/>
    <property type="evidence" value="ECO:0007669"/>
    <property type="project" value="InterPro"/>
</dbReference>
<reference evidence="3 4" key="1">
    <citation type="journal article" date="2016" name="Nat. Commun.">
        <title>Thousands of microbial genomes shed light on interconnected biogeochemical processes in an aquifer system.</title>
        <authorList>
            <person name="Anantharaman K."/>
            <person name="Brown C.T."/>
            <person name="Hug L.A."/>
            <person name="Sharon I."/>
            <person name="Castelle C.J."/>
            <person name="Probst A.J."/>
            <person name="Thomas B.C."/>
            <person name="Singh A."/>
            <person name="Wilkins M.J."/>
            <person name="Karaoz U."/>
            <person name="Brodie E.L."/>
            <person name="Williams K.H."/>
            <person name="Hubbard S.S."/>
            <person name="Banfield J.F."/>
        </authorList>
    </citation>
    <scope>NUCLEOTIDE SEQUENCE [LARGE SCALE GENOMIC DNA]</scope>
</reference>
<dbReference type="Pfam" id="PF19077">
    <property type="entry name" value="Big_13"/>
    <property type="match status" value="1"/>
</dbReference>
<evidence type="ECO:0000313" key="3">
    <source>
        <dbReference type="EMBL" id="OGG17810.1"/>
    </source>
</evidence>
<dbReference type="Gene3D" id="2.60.40.380">
    <property type="entry name" value="Purple acid phosphatase-like, N-terminal"/>
    <property type="match status" value="1"/>
</dbReference>
<dbReference type="InterPro" id="IPR015914">
    <property type="entry name" value="PAPs_N"/>
</dbReference>
<sequence length="467" mass="48367">MINFSFLSTKRIPTALAVFGVLVLLGGLFLGTRGLDEIKKVFVKADQEEAPSSKVNLANITDTSFTVYWTTGKEVTGAVFYGSTPELTGGIALDDRALTDPDAKYLTHFVRVGNLQPDTKYYFKVGSVRPSFGNTDDGGSPFAVSTGKSLASSVALDPVFGQARSAQKAPASGAIALWEAPGISPLATLVKTDGNYVLPIATARSQDLSQPIDPNSTPSETITIIATAADKATITCTLGKGDRPLPDVSLGQTLDCSGEPGRQLAEVATTSGQTQTTTQARFKVSPSPTSNLSSGDLKVNIVSGQSLSTNLPTISGKAGPKQVIKIIIHSETTYSGTVIAGPDGSWSWTPPTGLAPGEHTVTITVVNADGTTQTVSRTFFVSSDSPILPITSGTPSAQVSHFACVASACQLVSGSGPDTCTTDLDCPTATPSAPTPPETGSLDNIVPLLVAGLTLLMFTLALTIVRI</sequence>
<dbReference type="STRING" id="1798381.A2721_02195"/>
<dbReference type="SMART" id="SM00060">
    <property type="entry name" value="FN3"/>
    <property type="match status" value="2"/>
</dbReference>
<dbReference type="Pfam" id="PF16656">
    <property type="entry name" value="Pur_ac_phosph_N"/>
    <property type="match status" value="1"/>
</dbReference>
<dbReference type="InterPro" id="IPR044016">
    <property type="entry name" value="Big_13"/>
</dbReference>
<organism evidence="3 4">
    <name type="scientific">Candidatus Gottesmanbacteria bacterium RIFCSPHIGHO2_01_FULL_47_48</name>
    <dbReference type="NCBI Taxonomy" id="1798381"/>
    <lineage>
        <taxon>Bacteria</taxon>
        <taxon>Candidatus Gottesmaniibacteriota</taxon>
    </lineage>
</organism>
<feature type="domain" description="Fibronectin type-III" evidence="2">
    <location>
        <begin position="48"/>
        <end position="135"/>
    </location>
</feature>
<gene>
    <name evidence="3" type="ORF">A2721_02195</name>
</gene>
<dbReference type="EMBL" id="MFJK01000016">
    <property type="protein sequence ID" value="OGG17810.1"/>
    <property type="molecule type" value="Genomic_DNA"/>
</dbReference>
<feature type="domain" description="Fibronectin type-III" evidence="2">
    <location>
        <begin position="216"/>
        <end position="372"/>
    </location>
</feature>
<keyword evidence="1" id="KW-1133">Transmembrane helix</keyword>
<dbReference type="InterPro" id="IPR013783">
    <property type="entry name" value="Ig-like_fold"/>
</dbReference>
<evidence type="ECO:0000313" key="4">
    <source>
        <dbReference type="Proteomes" id="UP000177871"/>
    </source>
</evidence>
<evidence type="ECO:0000259" key="2">
    <source>
        <dbReference type="SMART" id="SM00060"/>
    </source>
</evidence>
<dbReference type="SUPFAM" id="SSF49363">
    <property type="entry name" value="Purple acid phosphatase, N-terminal domain"/>
    <property type="match status" value="1"/>
</dbReference>
<dbReference type="InterPro" id="IPR003961">
    <property type="entry name" value="FN3_dom"/>
</dbReference>
<dbReference type="GO" id="GO:0046872">
    <property type="term" value="F:metal ion binding"/>
    <property type="evidence" value="ECO:0007669"/>
    <property type="project" value="InterPro"/>
</dbReference>
<name>A0A1F5ZZC6_9BACT</name>
<dbReference type="Gene3D" id="2.60.40.10">
    <property type="entry name" value="Immunoglobulins"/>
    <property type="match status" value="1"/>
</dbReference>
<feature type="transmembrane region" description="Helical" evidence="1">
    <location>
        <begin position="445"/>
        <end position="465"/>
    </location>
</feature>
<dbReference type="AlphaFoldDB" id="A0A1F5ZZC6"/>
<accession>A0A1F5ZZC6</accession>
<comment type="caution">
    <text evidence="3">The sequence shown here is derived from an EMBL/GenBank/DDBJ whole genome shotgun (WGS) entry which is preliminary data.</text>
</comment>
<evidence type="ECO:0000256" key="1">
    <source>
        <dbReference type="SAM" id="Phobius"/>
    </source>
</evidence>
<keyword evidence="1" id="KW-0472">Membrane</keyword>
<dbReference type="Proteomes" id="UP000177871">
    <property type="component" value="Unassembled WGS sequence"/>
</dbReference>